<feature type="compositionally biased region" description="Pro residues" evidence="1">
    <location>
        <begin position="1"/>
        <end position="11"/>
    </location>
</feature>
<evidence type="ECO:0000313" key="2">
    <source>
        <dbReference type="EMBL" id="GBP37929.1"/>
    </source>
</evidence>
<dbReference type="Proteomes" id="UP000299102">
    <property type="component" value="Unassembled WGS sequence"/>
</dbReference>
<sequence>MRHPSLIPPKSPTKSSKAQRTQASVNRGALTRCGRSRAFNDQKRGFSGLARAWGGNTSSHVPGAQFAAHQCVVSGMALAVLVDRTFTKVGCEAAAATYARALDPVELPWSPYKAPKNCITLVTALKRTVILLIN</sequence>
<proteinExistence type="predicted"/>
<feature type="compositionally biased region" description="Polar residues" evidence="1">
    <location>
        <begin position="12"/>
        <end position="25"/>
    </location>
</feature>
<name>A0A4C1VH81_EUMVA</name>
<evidence type="ECO:0000256" key="1">
    <source>
        <dbReference type="SAM" id="MobiDB-lite"/>
    </source>
</evidence>
<gene>
    <name evidence="2" type="ORF">EVAR_21465_1</name>
</gene>
<keyword evidence="3" id="KW-1185">Reference proteome</keyword>
<feature type="region of interest" description="Disordered" evidence="1">
    <location>
        <begin position="1"/>
        <end position="26"/>
    </location>
</feature>
<protein>
    <submittedName>
        <fullName evidence="2">Uncharacterized protein</fullName>
    </submittedName>
</protein>
<comment type="caution">
    <text evidence="2">The sequence shown here is derived from an EMBL/GenBank/DDBJ whole genome shotgun (WGS) entry which is preliminary data.</text>
</comment>
<accession>A0A4C1VH81</accession>
<dbReference type="EMBL" id="BGZK01000340">
    <property type="protein sequence ID" value="GBP37929.1"/>
    <property type="molecule type" value="Genomic_DNA"/>
</dbReference>
<reference evidence="2 3" key="1">
    <citation type="journal article" date="2019" name="Commun. Biol.">
        <title>The bagworm genome reveals a unique fibroin gene that provides high tensile strength.</title>
        <authorList>
            <person name="Kono N."/>
            <person name="Nakamura H."/>
            <person name="Ohtoshi R."/>
            <person name="Tomita M."/>
            <person name="Numata K."/>
            <person name="Arakawa K."/>
        </authorList>
    </citation>
    <scope>NUCLEOTIDE SEQUENCE [LARGE SCALE GENOMIC DNA]</scope>
</reference>
<dbReference type="AlphaFoldDB" id="A0A4C1VH81"/>
<organism evidence="2 3">
    <name type="scientific">Eumeta variegata</name>
    <name type="common">Bagworm moth</name>
    <name type="synonym">Eumeta japonica</name>
    <dbReference type="NCBI Taxonomy" id="151549"/>
    <lineage>
        <taxon>Eukaryota</taxon>
        <taxon>Metazoa</taxon>
        <taxon>Ecdysozoa</taxon>
        <taxon>Arthropoda</taxon>
        <taxon>Hexapoda</taxon>
        <taxon>Insecta</taxon>
        <taxon>Pterygota</taxon>
        <taxon>Neoptera</taxon>
        <taxon>Endopterygota</taxon>
        <taxon>Lepidoptera</taxon>
        <taxon>Glossata</taxon>
        <taxon>Ditrysia</taxon>
        <taxon>Tineoidea</taxon>
        <taxon>Psychidae</taxon>
        <taxon>Oiketicinae</taxon>
        <taxon>Eumeta</taxon>
    </lineage>
</organism>
<evidence type="ECO:0000313" key="3">
    <source>
        <dbReference type="Proteomes" id="UP000299102"/>
    </source>
</evidence>